<gene>
    <name evidence="5" type="ORF">KIH74_21370</name>
</gene>
<feature type="region of interest" description="Disordered" evidence="2">
    <location>
        <begin position="543"/>
        <end position="563"/>
    </location>
</feature>
<feature type="compositionally biased region" description="Polar residues" evidence="2">
    <location>
        <begin position="626"/>
        <end position="636"/>
    </location>
</feature>
<proteinExistence type="inferred from homology"/>
<evidence type="ECO:0000313" key="5">
    <source>
        <dbReference type="EMBL" id="MBT0771502.1"/>
    </source>
</evidence>
<evidence type="ECO:0000256" key="1">
    <source>
        <dbReference type="ARBA" id="ARBA00006068"/>
    </source>
</evidence>
<feature type="compositionally biased region" description="Low complexity" evidence="2">
    <location>
        <begin position="67"/>
        <end position="102"/>
    </location>
</feature>
<dbReference type="Pfam" id="PF03816">
    <property type="entry name" value="LytR_cpsA_psr"/>
    <property type="match status" value="1"/>
</dbReference>
<feature type="region of interest" description="Disordered" evidence="2">
    <location>
        <begin position="1"/>
        <end position="102"/>
    </location>
</feature>
<reference evidence="5 6" key="1">
    <citation type="submission" date="2021-05" db="EMBL/GenBank/DDBJ databases">
        <title>Kineosporia and Streptomyces sp. nov. two new marine actinobacteria isolated from Coral.</title>
        <authorList>
            <person name="Buangrab K."/>
            <person name="Sutthacheep M."/>
            <person name="Yeemin T."/>
            <person name="Harunari E."/>
            <person name="Igarashi Y."/>
            <person name="Kanchanasin P."/>
            <person name="Tanasupawat S."/>
            <person name="Phongsopitanun W."/>
        </authorList>
    </citation>
    <scope>NUCLEOTIDE SEQUENCE [LARGE SCALE GENOMIC DNA]</scope>
    <source>
        <strain evidence="5 6">J2-2</strain>
    </source>
</reference>
<evidence type="ECO:0000259" key="4">
    <source>
        <dbReference type="Pfam" id="PF03816"/>
    </source>
</evidence>
<dbReference type="PANTHER" id="PTHR33392">
    <property type="entry name" value="POLYISOPRENYL-TEICHOIC ACID--PEPTIDOGLYCAN TEICHOIC ACID TRANSFERASE TAGU"/>
    <property type="match status" value="1"/>
</dbReference>
<evidence type="ECO:0000256" key="2">
    <source>
        <dbReference type="SAM" id="MobiDB-lite"/>
    </source>
</evidence>
<feature type="transmembrane region" description="Helical" evidence="3">
    <location>
        <begin position="108"/>
        <end position="130"/>
    </location>
</feature>
<feature type="compositionally biased region" description="Gly residues" evidence="2">
    <location>
        <begin position="1"/>
        <end position="12"/>
    </location>
</feature>
<comment type="caution">
    <text evidence="5">The sequence shown here is derived from an EMBL/GenBank/DDBJ whole genome shotgun (WGS) entry which is preliminary data.</text>
</comment>
<feature type="transmembrane region" description="Helical" evidence="3">
    <location>
        <begin position="175"/>
        <end position="198"/>
    </location>
</feature>
<dbReference type="Gene3D" id="3.40.630.190">
    <property type="entry name" value="LCP protein"/>
    <property type="match status" value="1"/>
</dbReference>
<feature type="compositionally biased region" description="Polar residues" evidence="2">
    <location>
        <begin position="597"/>
        <end position="607"/>
    </location>
</feature>
<dbReference type="NCBIfam" id="TIGR00350">
    <property type="entry name" value="lytR_cpsA_psr"/>
    <property type="match status" value="1"/>
</dbReference>
<feature type="compositionally biased region" description="Low complexity" evidence="2">
    <location>
        <begin position="13"/>
        <end position="59"/>
    </location>
</feature>
<feature type="transmembrane region" description="Helical" evidence="3">
    <location>
        <begin position="137"/>
        <end position="155"/>
    </location>
</feature>
<feature type="compositionally biased region" description="Low complexity" evidence="2">
    <location>
        <begin position="547"/>
        <end position="563"/>
    </location>
</feature>
<dbReference type="PANTHER" id="PTHR33392:SF6">
    <property type="entry name" value="POLYISOPRENYL-TEICHOIC ACID--PEPTIDOGLYCAN TEICHOIC ACID TRANSFERASE TAGU"/>
    <property type="match status" value="1"/>
</dbReference>
<dbReference type="EMBL" id="JAHBAY010000009">
    <property type="protein sequence ID" value="MBT0771502.1"/>
    <property type="molecule type" value="Genomic_DNA"/>
</dbReference>
<organism evidence="5 6">
    <name type="scientific">Kineosporia corallincola</name>
    <dbReference type="NCBI Taxonomy" id="2835133"/>
    <lineage>
        <taxon>Bacteria</taxon>
        <taxon>Bacillati</taxon>
        <taxon>Actinomycetota</taxon>
        <taxon>Actinomycetes</taxon>
        <taxon>Kineosporiales</taxon>
        <taxon>Kineosporiaceae</taxon>
        <taxon>Kineosporia</taxon>
    </lineage>
</organism>
<evidence type="ECO:0000256" key="3">
    <source>
        <dbReference type="SAM" id="Phobius"/>
    </source>
</evidence>
<dbReference type="RefSeq" id="WP_214157846.1">
    <property type="nucleotide sequence ID" value="NZ_JAHBAY010000009.1"/>
</dbReference>
<feature type="region of interest" description="Disordered" evidence="2">
    <location>
        <begin position="575"/>
        <end position="636"/>
    </location>
</feature>
<dbReference type="Proteomes" id="UP001197247">
    <property type="component" value="Unassembled WGS sequence"/>
</dbReference>
<feature type="transmembrane region" description="Helical" evidence="3">
    <location>
        <begin position="210"/>
        <end position="231"/>
    </location>
</feature>
<keyword evidence="3" id="KW-1133">Transmembrane helix</keyword>
<sequence>MTSGAGKGGAGSSGPASSTNASSTNASSTNASSTNASSTNASSTNASSTNASSTNASSTDSLPTDVAAGGSAGHAASTGGSPSAGTPANPTSTDGADPGPAPAAGSHGFSWVLVWTVIGSVLPGLGLIVAGWRKAGAVLLALVVLALAGVAFWVLSGDILERGLSFAVDPGRLLVLAVGAVVAGVLWALLILLTGSQLRRRAVLGRWQKVFSWVVVAVLVVGVGVPAYAVADYSLVQRDLVTTVFNSADDADVDVDDAKPDAVAADPWAGTDRINVLLIGSDAGKTREGIRPDTLIVASIQPSSGNTVLFSLPRNLERVPFKKNSPGAAAWPDGYYCADDSCLLNAVWTWALDAPGYAKYKNPGLQATEDAVTGVTGLEIDTYVMLNLKGFEEFIDAVGGVTLNVYERLPIGGDSEHPEETIGYLEPGMNQEMDGWHALWFARSRWSTSDYDRMRRQRCVIAAVTDQADPVTLARNFTKIAKALKSNMSTAIPQSDLQAWVELATRVQGAQVTSLPFTDDVVPDRTDPDYGLIHRQVSKAIRTSEQAAAEADATATPSASATASATSSATASATASAGSTATASPTVSPTAKARSTAEATTRGTDGSTGKNGDKNKNQKDDEETDPTSAQDVTEVC</sequence>
<comment type="similarity">
    <text evidence="1">Belongs to the LytR/CpsA/Psr (LCP) family.</text>
</comment>
<feature type="compositionally biased region" description="Low complexity" evidence="2">
    <location>
        <begin position="575"/>
        <end position="593"/>
    </location>
</feature>
<dbReference type="InterPro" id="IPR050922">
    <property type="entry name" value="LytR/CpsA/Psr_CW_biosynth"/>
</dbReference>
<keyword evidence="3" id="KW-0472">Membrane</keyword>
<protein>
    <submittedName>
        <fullName evidence="5">LCP family protein</fullName>
    </submittedName>
</protein>
<keyword evidence="3" id="KW-0812">Transmembrane</keyword>
<name>A0ABS5TK79_9ACTN</name>
<keyword evidence="6" id="KW-1185">Reference proteome</keyword>
<dbReference type="InterPro" id="IPR004474">
    <property type="entry name" value="LytR_CpsA_psr"/>
</dbReference>
<evidence type="ECO:0000313" key="6">
    <source>
        <dbReference type="Proteomes" id="UP001197247"/>
    </source>
</evidence>
<feature type="domain" description="Cell envelope-related transcriptional attenuator" evidence="4">
    <location>
        <begin position="291"/>
        <end position="468"/>
    </location>
</feature>
<accession>A0ABS5TK79</accession>